<organism evidence="1 2">
    <name type="scientific">Drosophila gunungcola</name>
    <name type="common">fruit fly</name>
    <dbReference type="NCBI Taxonomy" id="103775"/>
    <lineage>
        <taxon>Eukaryota</taxon>
        <taxon>Metazoa</taxon>
        <taxon>Ecdysozoa</taxon>
        <taxon>Arthropoda</taxon>
        <taxon>Hexapoda</taxon>
        <taxon>Insecta</taxon>
        <taxon>Pterygota</taxon>
        <taxon>Neoptera</taxon>
        <taxon>Endopterygota</taxon>
        <taxon>Diptera</taxon>
        <taxon>Brachycera</taxon>
        <taxon>Muscomorpha</taxon>
        <taxon>Ephydroidea</taxon>
        <taxon>Drosophilidae</taxon>
        <taxon>Drosophila</taxon>
        <taxon>Sophophora</taxon>
    </lineage>
</organism>
<name>A0A9P9YP16_9MUSC</name>
<comment type="caution">
    <text evidence="1">The sequence shown here is derived from an EMBL/GenBank/DDBJ whole genome shotgun (WGS) entry which is preliminary data.</text>
</comment>
<gene>
    <name evidence="1" type="ORF">M5D96_006200</name>
</gene>
<proteinExistence type="predicted"/>
<sequence length="41" mass="4899">MYFLACSNSNLFRQIHANTVRYIHTMNSHSTKALPQWPKQY</sequence>
<protein>
    <submittedName>
        <fullName evidence="1">Uncharacterized protein</fullName>
    </submittedName>
</protein>
<dbReference type="Proteomes" id="UP001059596">
    <property type="component" value="Unassembled WGS sequence"/>
</dbReference>
<accession>A0A9P9YP16</accession>
<reference evidence="1" key="1">
    <citation type="journal article" date="2023" name="Genome Biol. Evol.">
        <title>Long-read-based Genome Assembly of Drosophila gunungcola Reveals Fewer Chemosensory Genes in Flower-breeding Species.</title>
        <authorList>
            <person name="Negi A."/>
            <person name="Liao B.Y."/>
            <person name="Yeh S.D."/>
        </authorList>
    </citation>
    <scope>NUCLEOTIDE SEQUENCE</scope>
    <source>
        <strain evidence="1">Sukarami</strain>
    </source>
</reference>
<evidence type="ECO:0000313" key="1">
    <source>
        <dbReference type="EMBL" id="KAI8040260.1"/>
    </source>
</evidence>
<evidence type="ECO:0000313" key="2">
    <source>
        <dbReference type="Proteomes" id="UP001059596"/>
    </source>
</evidence>
<dbReference type="AlphaFoldDB" id="A0A9P9YP16"/>
<dbReference type="EMBL" id="JAMKOV010000004">
    <property type="protein sequence ID" value="KAI8040260.1"/>
    <property type="molecule type" value="Genomic_DNA"/>
</dbReference>
<keyword evidence="2" id="KW-1185">Reference proteome</keyword>